<protein>
    <submittedName>
        <fullName evidence="1">Uncharacterized protein</fullName>
    </submittedName>
</protein>
<accession>A0A068NMU9</accession>
<dbReference type="AlphaFoldDB" id="A0A068NMU9"/>
<evidence type="ECO:0000313" key="1">
    <source>
        <dbReference type="EMBL" id="AIE84727.1"/>
    </source>
</evidence>
<proteinExistence type="predicted"/>
<name>A0A068NMU9_FIMGI</name>
<dbReference type="HOGENOM" id="CLU_1632934_0_0_0"/>
<organism evidence="1 2">
    <name type="scientific">Fimbriimonas ginsengisoli Gsoil 348</name>
    <dbReference type="NCBI Taxonomy" id="661478"/>
    <lineage>
        <taxon>Bacteria</taxon>
        <taxon>Bacillati</taxon>
        <taxon>Armatimonadota</taxon>
        <taxon>Fimbriimonadia</taxon>
        <taxon>Fimbriimonadales</taxon>
        <taxon>Fimbriimonadaceae</taxon>
        <taxon>Fimbriimonas</taxon>
    </lineage>
</organism>
<dbReference type="EMBL" id="CP007139">
    <property type="protein sequence ID" value="AIE84727.1"/>
    <property type="molecule type" value="Genomic_DNA"/>
</dbReference>
<reference evidence="1 2" key="1">
    <citation type="journal article" date="2014" name="PLoS ONE">
        <title>The first complete genome sequence of the class fimbriimonadia in the phylum armatimonadetes.</title>
        <authorList>
            <person name="Hu Z.Y."/>
            <person name="Wang Y.Z."/>
            <person name="Im W.T."/>
            <person name="Wang S.Y."/>
            <person name="Zhao G.P."/>
            <person name="Zheng H.J."/>
            <person name="Quan Z.X."/>
        </authorList>
    </citation>
    <scope>NUCLEOTIDE SEQUENCE [LARGE SCALE GENOMIC DNA]</scope>
    <source>
        <strain evidence="1">Gsoil 348</strain>
    </source>
</reference>
<keyword evidence="2" id="KW-1185">Reference proteome</keyword>
<gene>
    <name evidence="1" type="ORF">OP10G_1359</name>
</gene>
<dbReference type="STRING" id="661478.OP10G_1359"/>
<dbReference type="OrthoDB" id="9901226at2"/>
<dbReference type="KEGG" id="fgi:OP10G_1359"/>
<dbReference type="RefSeq" id="WP_025226654.1">
    <property type="nucleotide sequence ID" value="NZ_CP007139.1"/>
</dbReference>
<evidence type="ECO:0000313" key="2">
    <source>
        <dbReference type="Proteomes" id="UP000027982"/>
    </source>
</evidence>
<dbReference type="Proteomes" id="UP000027982">
    <property type="component" value="Chromosome"/>
</dbReference>
<sequence length="162" mass="17662">MNKTGKTLIGIVIAIAVVFGIRVALTLSANGDDRKMISQALGEAIKASREGRPGGVVELLSDSLKVNNIDVGPNQRQITQFIREQKPDVVVQDPSPQITGDEARIVSPVELDLGLLGKRNLSEVTLIFRKEDSTAFLVFPTRKWRLTEVRAPENAVTELMSG</sequence>